<dbReference type="CDD" id="cd09159">
    <property type="entry name" value="PLDc_ybhO_like_2"/>
    <property type="match status" value="1"/>
</dbReference>
<dbReference type="RefSeq" id="WP_165876757.1">
    <property type="nucleotide sequence ID" value="NZ_SMGK01000003.1"/>
</dbReference>
<protein>
    <submittedName>
        <fullName evidence="2">Cardiolipin synthase</fullName>
    </submittedName>
</protein>
<dbReference type="InterPro" id="IPR025202">
    <property type="entry name" value="PLD-like_dom"/>
</dbReference>
<accession>A0A4R1L3I5</accession>
<dbReference type="Pfam" id="PF13091">
    <property type="entry name" value="PLDc_2"/>
    <property type="match status" value="2"/>
</dbReference>
<dbReference type="InterPro" id="IPR001736">
    <property type="entry name" value="PLipase_D/transphosphatidylase"/>
</dbReference>
<dbReference type="SUPFAM" id="SSF56024">
    <property type="entry name" value="Phospholipase D/nuclease"/>
    <property type="match status" value="2"/>
</dbReference>
<name>A0A4R1L3I5_9BACT</name>
<dbReference type="EMBL" id="SMGK01000003">
    <property type="protein sequence ID" value="TCK72592.1"/>
    <property type="molecule type" value="Genomic_DNA"/>
</dbReference>
<evidence type="ECO:0000259" key="1">
    <source>
        <dbReference type="PROSITE" id="PS50035"/>
    </source>
</evidence>
<dbReference type="PANTHER" id="PTHR21248:SF22">
    <property type="entry name" value="PHOSPHOLIPASE D"/>
    <property type="match status" value="1"/>
</dbReference>
<keyword evidence="3" id="KW-1185">Reference proteome</keyword>
<dbReference type="SMART" id="SM00155">
    <property type="entry name" value="PLDc"/>
    <property type="match status" value="2"/>
</dbReference>
<proteinExistence type="predicted"/>
<dbReference type="GO" id="GO:0008808">
    <property type="term" value="F:cardiolipin synthase activity"/>
    <property type="evidence" value="ECO:0007669"/>
    <property type="project" value="TreeGrafter"/>
</dbReference>
<evidence type="ECO:0000313" key="3">
    <source>
        <dbReference type="Proteomes" id="UP000295210"/>
    </source>
</evidence>
<comment type="caution">
    <text evidence="2">The sequence shown here is derived from an EMBL/GenBank/DDBJ whole genome shotgun (WGS) entry which is preliminary data.</text>
</comment>
<feature type="domain" description="PLD phosphodiesterase" evidence="1">
    <location>
        <begin position="345"/>
        <end position="372"/>
    </location>
</feature>
<organism evidence="2 3">
    <name type="scientific">Acidipila rosea</name>
    <dbReference type="NCBI Taxonomy" id="768535"/>
    <lineage>
        <taxon>Bacteria</taxon>
        <taxon>Pseudomonadati</taxon>
        <taxon>Acidobacteriota</taxon>
        <taxon>Terriglobia</taxon>
        <taxon>Terriglobales</taxon>
        <taxon>Acidobacteriaceae</taxon>
        <taxon>Acidipila</taxon>
    </lineage>
</organism>
<feature type="domain" description="PLD phosphodiesterase" evidence="1">
    <location>
        <begin position="168"/>
        <end position="195"/>
    </location>
</feature>
<dbReference type="Gene3D" id="3.30.870.10">
    <property type="entry name" value="Endonuclease Chain A"/>
    <property type="match status" value="2"/>
</dbReference>
<dbReference type="GO" id="GO:0016020">
    <property type="term" value="C:membrane"/>
    <property type="evidence" value="ECO:0007669"/>
    <property type="project" value="TreeGrafter"/>
</dbReference>
<dbReference type="PANTHER" id="PTHR21248">
    <property type="entry name" value="CARDIOLIPIN SYNTHASE"/>
    <property type="match status" value="1"/>
</dbReference>
<dbReference type="PROSITE" id="PS50035">
    <property type="entry name" value="PLD"/>
    <property type="match status" value="2"/>
</dbReference>
<dbReference type="AlphaFoldDB" id="A0A4R1L3I5"/>
<sequence>MNRKAAGSAMTKTLAALGAGALVLQGVRLGMEVFGPSRPYHLESCELPPIDSPEFLGRMACVTDAALDRDGRFTVLRNGAIFYPAELAAIDQAKHAINLQAYEFQEGDFTRELLRRLTACARRGIQVRVLIDFIGSYKLGRDYFRGLTEAGGHFAWYHPIDLKQWPYFDHRSHRKLLTIDGSTGFIGGADYADHWIECEQGKLPWRDTVFKVEGGLVSALNATFSQNWVESTGEILFSSDHFPAGASAGETTGMVVMGRPGYGTSSVRVLFQALLDSARSSIKITTPYFLPDRSARHALMRAAGRGVNVEILTAGRDTDHASVRRLSEAMSVKLIRSGVAIYEYQPSMIHAKLMTVDGVWSICGSTNFDHRSFSLNDEVNLAIRDRAITETLEEQFQEDLARSRRVTRETLRRQGISGKIFADVGWVLRREE</sequence>
<evidence type="ECO:0000313" key="2">
    <source>
        <dbReference type="EMBL" id="TCK72592.1"/>
    </source>
</evidence>
<dbReference type="GO" id="GO:0032049">
    <property type="term" value="P:cardiolipin biosynthetic process"/>
    <property type="evidence" value="ECO:0007669"/>
    <property type="project" value="UniProtKB-ARBA"/>
</dbReference>
<dbReference type="CDD" id="cd09110">
    <property type="entry name" value="PLDc_CLS_1"/>
    <property type="match status" value="1"/>
</dbReference>
<reference evidence="2 3" key="1">
    <citation type="submission" date="2019-03" db="EMBL/GenBank/DDBJ databases">
        <title>Genomic Encyclopedia of Type Strains, Phase IV (KMG-IV): sequencing the most valuable type-strain genomes for metagenomic binning, comparative biology and taxonomic classification.</title>
        <authorList>
            <person name="Goeker M."/>
        </authorList>
    </citation>
    <scope>NUCLEOTIDE SEQUENCE [LARGE SCALE GENOMIC DNA]</scope>
    <source>
        <strain evidence="2 3">DSM 103428</strain>
    </source>
</reference>
<gene>
    <name evidence="2" type="ORF">C7378_2177</name>
</gene>
<dbReference type="Proteomes" id="UP000295210">
    <property type="component" value="Unassembled WGS sequence"/>
</dbReference>